<evidence type="ECO:0000256" key="2">
    <source>
        <dbReference type="RuleBase" id="RU361260"/>
    </source>
</evidence>
<proteinExistence type="inferred from homology"/>
<feature type="region of interest" description="Disordered" evidence="4">
    <location>
        <begin position="308"/>
        <end position="388"/>
    </location>
</feature>
<feature type="compositionally biased region" description="Low complexity" evidence="4">
    <location>
        <begin position="440"/>
        <end position="450"/>
    </location>
</feature>
<keyword evidence="5" id="KW-1133">Transmembrane helix</keyword>
<evidence type="ECO:0000313" key="7">
    <source>
        <dbReference type="EMBL" id="THG22651.1"/>
    </source>
</evidence>
<name>A0A4S4EZU6_CAMSN</name>
<evidence type="ECO:0000259" key="6">
    <source>
        <dbReference type="PROSITE" id="PS51444"/>
    </source>
</evidence>
<protein>
    <recommendedName>
        <fullName evidence="2">Formin-like protein</fullName>
    </recommendedName>
</protein>
<feature type="transmembrane region" description="Helical" evidence="5">
    <location>
        <begin position="129"/>
        <end position="152"/>
    </location>
</feature>
<dbReference type="PANTHER" id="PTHR23213:SF273">
    <property type="entry name" value="FORMIN-LIKE PROTEIN"/>
    <property type="match status" value="1"/>
</dbReference>
<comment type="similarity">
    <text evidence="1">Belongs to the formin-like family. Class-I subfamily.</text>
</comment>
<dbReference type="AlphaFoldDB" id="A0A4S4EZU6"/>
<organism evidence="7 8">
    <name type="scientific">Camellia sinensis var. sinensis</name>
    <name type="common">China tea</name>
    <dbReference type="NCBI Taxonomy" id="542762"/>
    <lineage>
        <taxon>Eukaryota</taxon>
        <taxon>Viridiplantae</taxon>
        <taxon>Streptophyta</taxon>
        <taxon>Embryophyta</taxon>
        <taxon>Tracheophyta</taxon>
        <taxon>Spermatophyta</taxon>
        <taxon>Magnoliopsida</taxon>
        <taxon>eudicotyledons</taxon>
        <taxon>Gunneridae</taxon>
        <taxon>Pentapetalae</taxon>
        <taxon>asterids</taxon>
        <taxon>Ericales</taxon>
        <taxon>Theaceae</taxon>
        <taxon>Camellia</taxon>
    </lineage>
</organism>
<sequence length="857" mass="95817">MALQQLVSGSGVKIDLINNPFHVVEFQLVNDSPVADLQIFHDHYPTLNQKSIMLQMGQPGFPPLFIILFVLFYFCSLSFSQSETPQNINSSSAYNSPVVSPTPGILNDLPISPAQVPVIKATRLLDRRVVKAVVATAASTLVVVGILFLFFYKLTLAQQYHREKFDSSFRREETVVVSHQEFREQGGTLKGLIVDENGLDVLYLRKLEQRHLMSCFSKIWVNPISMEEEEDEEEKRIYTRGDKLKNSERIQEIPLLHEPKEEDEEEKRIYTRGDKLKNSERIQEIPLLHEPSNMVDIAKVARPAPLIPSPIVTPPQPLCPPQPQPPQPPPPPPPPPPPTSAKRNPAPPPPPPGTGGLVSSMKPSPVPRGKTSIISRVEAPNGESTRGMKLKPLHWDKVIANADHSVVWDEINDGSFRFDDDLMEALFGYNATNHRPPENSKISSSTSSSSVPPAQIFILEPRKSQNTAIVLRSLAVPRKEILDALLEGRGLHSDILEKLAKISPTQEEVSKILQFNGNPTKLPDAESFLYHILKAVPSAFIRFNAMLFRSNYDSEILHLKESLQTLELGCKELRTRGIFHKLLEAILKAGNRMNAGTARGNAQGFNLGSLRKLSYVKSTDGKTTLLHFVVEQVVRSEGERCAINQNYSLGRRDNQSSNDTDPNFDSLTAKEETDREYLVLGLPILGSLRVEFSHVKKAATIDYDSFINMCSNLTTRIAEIWQLLMNCGNGERGGFVREMKGFLEECEEELKVVREEQTRVMELVNKTTAYYQAGASKDKGVHPLQLFVIVKDFLAMVDQVCIDITRKLQKRNVTSVVGSSPPPSPPTMTPARFQNFQSYFMPDKPGTTSSSESDGDF</sequence>
<reference evidence="7 8" key="1">
    <citation type="journal article" date="2018" name="Proc. Natl. Acad. Sci. U.S.A.">
        <title>Draft genome sequence of Camellia sinensis var. sinensis provides insights into the evolution of the tea genome and tea quality.</title>
        <authorList>
            <person name="Wei C."/>
            <person name="Yang H."/>
            <person name="Wang S."/>
            <person name="Zhao J."/>
            <person name="Liu C."/>
            <person name="Gao L."/>
            <person name="Xia E."/>
            <person name="Lu Y."/>
            <person name="Tai Y."/>
            <person name="She G."/>
            <person name="Sun J."/>
            <person name="Cao H."/>
            <person name="Tong W."/>
            <person name="Gao Q."/>
            <person name="Li Y."/>
            <person name="Deng W."/>
            <person name="Jiang X."/>
            <person name="Wang W."/>
            <person name="Chen Q."/>
            <person name="Zhang S."/>
            <person name="Li H."/>
            <person name="Wu J."/>
            <person name="Wang P."/>
            <person name="Li P."/>
            <person name="Shi C."/>
            <person name="Zheng F."/>
            <person name="Jian J."/>
            <person name="Huang B."/>
            <person name="Shan D."/>
            <person name="Shi M."/>
            <person name="Fang C."/>
            <person name="Yue Y."/>
            <person name="Li F."/>
            <person name="Li D."/>
            <person name="Wei S."/>
            <person name="Han B."/>
            <person name="Jiang C."/>
            <person name="Yin Y."/>
            <person name="Xia T."/>
            <person name="Zhang Z."/>
            <person name="Bennetzen J.L."/>
            <person name="Zhao S."/>
            <person name="Wan X."/>
        </authorList>
    </citation>
    <scope>NUCLEOTIDE SEQUENCE [LARGE SCALE GENOMIC DNA]</scope>
    <source>
        <strain evidence="8">cv. Shuchazao</strain>
        <tissue evidence="7">Leaf</tissue>
    </source>
</reference>
<feature type="domain" description="FH2" evidence="6">
    <location>
        <begin position="380"/>
        <end position="823"/>
    </location>
</feature>
<evidence type="ECO:0000256" key="1">
    <source>
        <dbReference type="ARBA" id="ARBA00025793"/>
    </source>
</evidence>
<keyword evidence="5" id="KW-0472">Membrane</keyword>
<dbReference type="STRING" id="542762.A0A4S4EZU6"/>
<dbReference type="GO" id="GO:0045010">
    <property type="term" value="P:actin nucleation"/>
    <property type="evidence" value="ECO:0007669"/>
    <property type="project" value="InterPro"/>
</dbReference>
<feature type="transmembrane region" description="Helical" evidence="5">
    <location>
        <begin position="60"/>
        <end position="79"/>
    </location>
</feature>
<dbReference type="Gene3D" id="1.20.58.2220">
    <property type="entry name" value="Formin, FH2 domain"/>
    <property type="match status" value="1"/>
</dbReference>
<keyword evidence="3" id="KW-0175">Coiled coil</keyword>
<dbReference type="SMART" id="SM00498">
    <property type="entry name" value="FH2"/>
    <property type="match status" value="1"/>
</dbReference>
<keyword evidence="5" id="KW-0812">Transmembrane</keyword>
<feature type="coiled-coil region" evidence="3">
    <location>
        <begin position="736"/>
        <end position="763"/>
    </location>
</feature>
<comment type="caution">
    <text evidence="7">The sequence shown here is derived from an EMBL/GenBank/DDBJ whole genome shotgun (WGS) entry which is preliminary data.</text>
</comment>
<dbReference type="SUPFAM" id="SSF101447">
    <property type="entry name" value="Formin homology 2 domain (FH2 domain)"/>
    <property type="match status" value="1"/>
</dbReference>
<dbReference type="InterPro" id="IPR042201">
    <property type="entry name" value="FH2_Formin_sf"/>
</dbReference>
<dbReference type="Pfam" id="PF02181">
    <property type="entry name" value="FH2"/>
    <property type="match status" value="1"/>
</dbReference>
<feature type="region of interest" description="Disordered" evidence="4">
    <location>
        <begin position="432"/>
        <end position="451"/>
    </location>
</feature>
<evidence type="ECO:0000256" key="5">
    <source>
        <dbReference type="SAM" id="Phobius"/>
    </source>
</evidence>
<gene>
    <name evidence="7" type="ORF">TEA_021765</name>
</gene>
<dbReference type="InterPro" id="IPR027643">
    <property type="entry name" value="Formin-like_plant"/>
</dbReference>
<dbReference type="PANTHER" id="PTHR23213">
    <property type="entry name" value="FORMIN-RELATED"/>
    <property type="match status" value="1"/>
</dbReference>
<keyword evidence="8" id="KW-1185">Reference proteome</keyword>
<evidence type="ECO:0000256" key="3">
    <source>
        <dbReference type="SAM" id="Coils"/>
    </source>
</evidence>
<dbReference type="GO" id="GO:0051015">
    <property type="term" value="F:actin filament binding"/>
    <property type="evidence" value="ECO:0007669"/>
    <property type="project" value="InterPro"/>
</dbReference>
<dbReference type="Proteomes" id="UP000306102">
    <property type="component" value="Unassembled WGS sequence"/>
</dbReference>
<dbReference type="EMBL" id="SDRB02000747">
    <property type="protein sequence ID" value="THG22651.1"/>
    <property type="molecule type" value="Genomic_DNA"/>
</dbReference>
<evidence type="ECO:0000256" key="4">
    <source>
        <dbReference type="SAM" id="MobiDB-lite"/>
    </source>
</evidence>
<dbReference type="InterPro" id="IPR015425">
    <property type="entry name" value="FH2_Formin"/>
</dbReference>
<dbReference type="PROSITE" id="PS51444">
    <property type="entry name" value="FH2"/>
    <property type="match status" value="1"/>
</dbReference>
<accession>A0A4S4EZU6</accession>
<evidence type="ECO:0000313" key="8">
    <source>
        <dbReference type="Proteomes" id="UP000306102"/>
    </source>
</evidence>
<feature type="compositionally biased region" description="Pro residues" evidence="4">
    <location>
        <begin position="308"/>
        <end position="353"/>
    </location>
</feature>
<feature type="region of interest" description="Disordered" evidence="4">
    <location>
        <begin position="812"/>
        <end position="832"/>
    </location>
</feature>